<dbReference type="Pfam" id="PF00528">
    <property type="entry name" value="BPD_transp_1"/>
    <property type="match status" value="1"/>
</dbReference>
<evidence type="ECO:0000256" key="7">
    <source>
        <dbReference type="RuleBase" id="RU363032"/>
    </source>
</evidence>
<evidence type="ECO:0000256" key="6">
    <source>
        <dbReference type="ARBA" id="ARBA00023136"/>
    </source>
</evidence>
<feature type="domain" description="ABC transmembrane type-1" evidence="8">
    <location>
        <begin position="98"/>
        <end position="287"/>
    </location>
</feature>
<dbReference type="CDD" id="cd06261">
    <property type="entry name" value="TM_PBP2"/>
    <property type="match status" value="1"/>
</dbReference>
<dbReference type="InterPro" id="IPR035906">
    <property type="entry name" value="MetI-like_sf"/>
</dbReference>
<dbReference type="Gene3D" id="1.10.3720.10">
    <property type="entry name" value="MetI-like"/>
    <property type="match status" value="1"/>
</dbReference>
<comment type="caution">
    <text evidence="9">The sequence shown here is derived from an EMBL/GenBank/DDBJ whole genome shotgun (WGS) entry which is preliminary data.</text>
</comment>
<dbReference type="PANTHER" id="PTHR43386:SF25">
    <property type="entry name" value="PEPTIDE ABC TRANSPORTER PERMEASE PROTEIN"/>
    <property type="match status" value="1"/>
</dbReference>
<reference evidence="9" key="1">
    <citation type="submission" date="2023-07" db="EMBL/GenBank/DDBJ databases">
        <title>Genome content predicts the carbon catabolic preferences of heterotrophic bacteria.</title>
        <authorList>
            <person name="Gralka M."/>
        </authorList>
    </citation>
    <scope>NUCLEOTIDE SEQUENCE</scope>
    <source>
        <strain evidence="9">C2R13</strain>
    </source>
</reference>
<sequence>MNASSSTTARGPRLALASLPGQHTLALLWANRQGRLGLVLIGLHLLLAVAGRWLAPHDISAGDSLASLLPPSAEHWLGTDQLGRDVLSRTLAGGREAIYTSPPAAVLAVVWGSACGMLLAIIGGRVENIAMRLVDALLSIPWLLFLLLVIGVMGPGPLVFILTLGIFYGVAVVRVMVTACREVLCLDYIQAARLRGDSLMRLLWREIKPNVLDTILVELAMRWSWALLAFSSLSFLGFGVSPPTPDWGLMVADGRGLMSFAPWAVLPPIVALSSLIIAINLVADTLAKTLGIDRAGRPE</sequence>
<evidence type="ECO:0000313" key="10">
    <source>
        <dbReference type="Proteomes" id="UP001170481"/>
    </source>
</evidence>
<evidence type="ECO:0000256" key="5">
    <source>
        <dbReference type="ARBA" id="ARBA00022989"/>
    </source>
</evidence>
<gene>
    <name evidence="9" type="ORF">Q4535_04960</name>
</gene>
<evidence type="ECO:0000259" key="8">
    <source>
        <dbReference type="PROSITE" id="PS50928"/>
    </source>
</evidence>
<protein>
    <submittedName>
        <fullName evidence="9">ABC transporter permease</fullName>
    </submittedName>
</protein>
<dbReference type="InterPro" id="IPR050366">
    <property type="entry name" value="BP-dependent_transpt_permease"/>
</dbReference>
<organism evidence="9 10">
    <name type="scientific">Cobetia amphilecti</name>
    <dbReference type="NCBI Taxonomy" id="1055104"/>
    <lineage>
        <taxon>Bacteria</taxon>
        <taxon>Pseudomonadati</taxon>
        <taxon>Pseudomonadota</taxon>
        <taxon>Gammaproteobacteria</taxon>
        <taxon>Oceanospirillales</taxon>
        <taxon>Halomonadaceae</taxon>
        <taxon>Cobetia</taxon>
    </lineage>
</organism>
<feature type="transmembrane region" description="Helical" evidence="7">
    <location>
        <begin position="104"/>
        <end position="122"/>
    </location>
</feature>
<dbReference type="EMBL" id="JAUORK010000004">
    <property type="protein sequence ID" value="MDO6671463.1"/>
    <property type="molecule type" value="Genomic_DNA"/>
</dbReference>
<dbReference type="InterPro" id="IPR000515">
    <property type="entry name" value="MetI-like"/>
</dbReference>
<keyword evidence="4 7" id="KW-0812">Transmembrane</keyword>
<dbReference type="PROSITE" id="PS50928">
    <property type="entry name" value="ABC_TM1"/>
    <property type="match status" value="1"/>
</dbReference>
<dbReference type="GO" id="GO:0055085">
    <property type="term" value="P:transmembrane transport"/>
    <property type="evidence" value="ECO:0007669"/>
    <property type="project" value="InterPro"/>
</dbReference>
<accession>A0AAP4TZZ8</accession>
<keyword evidence="3" id="KW-1003">Cell membrane</keyword>
<name>A0AAP4TZZ8_9GAMM</name>
<evidence type="ECO:0000256" key="3">
    <source>
        <dbReference type="ARBA" id="ARBA00022475"/>
    </source>
</evidence>
<keyword evidence="5 7" id="KW-1133">Transmembrane helix</keyword>
<feature type="transmembrane region" description="Helical" evidence="7">
    <location>
        <begin position="36"/>
        <end position="55"/>
    </location>
</feature>
<comment type="similarity">
    <text evidence="7">Belongs to the binding-protein-dependent transport system permease family.</text>
</comment>
<dbReference type="Proteomes" id="UP001170481">
    <property type="component" value="Unassembled WGS sequence"/>
</dbReference>
<evidence type="ECO:0000313" key="9">
    <source>
        <dbReference type="EMBL" id="MDO6671463.1"/>
    </source>
</evidence>
<dbReference type="GO" id="GO:0005886">
    <property type="term" value="C:plasma membrane"/>
    <property type="evidence" value="ECO:0007669"/>
    <property type="project" value="UniProtKB-SubCell"/>
</dbReference>
<feature type="transmembrane region" description="Helical" evidence="7">
    <location>
        <begin position="260"/>
        <end position="283"/>
    </location>
</feature>
<evidence type="ECO:0000256" key="1">
    <source>
        <dbReference type="ARBA" id="ARBA00004651"/>
    </source>
</evidence>
<evidence type="ECO:0000256" key="2">
    <source>
        <dbReference type="ARBA" id="ARBA00022448"/>
    </source>
</evidence>
<dbReference type="PANTHER" id="PTHR43386">
    <property type="entry name" value="OLIGOPEPTIDE TRANSPORT SYSTEM PERMEASE PROTEIN APPC"/>
    <property type="match status" value="1"/>
</dbReference>
<feature type="transmembrane region" description="Helical" evidence="7">
    <location>
        <begin position="158"/>
        <end position="177"/>
    </location>
</feature>
<keyword evidence="2 7" id="KW-0813">Transport</keyword>
<evidence type="ECO:0000256" key="4">
    <source>
        <dbReference type="ARBA" id="ARBA00022692"/>
    </source>
</evidence>
<dbReference type="SUPFAM" id="SSF161098">
    <property type="entry name" value="MetI-like"/>
    <property type="match status" value="1"/>
</dbReference>
<keyword evidence="6 7" id="KW-0472">Membrane</keyword>
<proteinExistence type="inferred from homology"/>
<feature type="transmembrane region" description="Helical" evidence="7">
    <location>
        <begin position="134"/>
        <end position="152"/>
    </location>
</feature>
<comment type="subcellular location">
    <subcellularLocation>
        <location evidence="1 7">Cell membrane</location>
        <topology evidence="1 7">Multi-pass membrane protein</topology>
    </subcellularLocation>
</comment>
<dbReference type="RefSeq" id="WP_303593075.1">
    <property type="nucleotide sequence ID" value="NZ_JAUORK010000004.1"/>
</dbReference>
<dbReference type="AlphaFoldDB" id="A0AAP4TZZ8"/>
<feature type="transmembrane region" description="Helical" evidence="7">
    <location>
        <begin position="223"/>
        <end position="240"/>
    </location>
</feature>